<dbReference type="AlphaFoldDB" id="A0A8T0UK02"/>
<name>A0A8T0UK02_PANVG</name>
<keyword evidence="2" id="KW-1185">Reference proteome</keyword>
<dbReference type="EMBL" id="CM029041">
    <property type="protein sequence ID" value="KAG2622667.1"/>
    <property type="molecule type" value="Genomic_DNA"/>
</dbReference>
<organism evidence="1 2">
    <name type="scientific">Panicum virgatum</name>
    <name type="common">Blackwell switchgrass</name>
    <dbReference type="NCBI Taxonomy" id="38727"/>
    <lineage>
        <taxon>Eukaryota</taxon>
        <taxon>Viridiplantae</taxon>
        <taxon>Streptophyta</taxon>
        <taxon>Embryophyta</taxon>
        <taxon>Tracheophyta</taxon>
        <taxon>Spermatophyta</taxon>
        <taxon>Magnoliopsida</taxon>
        <taxon>Liliopsida</taxon>
        <taxon>Poales</taxon>
        <taxon>Poaceae</taxon>
        <taxon>PACMAD clade</taxon>
        <taxon>Panicoideae</taxon>
        <taxon>Panicodae</taxon>
        <taxon>Paniceae</taxon>
        <taxon>Panicinae</taxon>
        <taxon>Panicum</taxon>
        <taxon>Panicum sect. Hiantes</taxon>
    </lineage>
</organism>
<evidence type="ECO:0000313" key="2">
    <source>
        <dbReference type="Proteomes" id="UP000823388"/>
    </source>
</evidence>
<evidence type="ECO:0000313" key="1">
    <source>
        <dbReference type="EMBL" id="KAG2622667.1"/>
    </source>
</evidence>
<comment type="caution">
    <text evidence="1">The sequence shown here is derived from an EMBL/GenBank/DDBJ whole genome shotgun (WGS) entry which is preliminary data.</text>
</comment>
<sequence>MAVTYAQKARVYNLQEASSTLVCLFMACAGNFEFIKASIILDLVCQPKCHIQKSILPALHPLALSCRLQLKCSDMNNSAHLL</sequence>
<dbReference type="Proteomes" id="UP000823388">
    <property type="component" value="Chromosome 3K"/>
</dbReference>
<reference evidence="1 2" key="1">
    <citation type="submission" date="2020-05" db="EMBL/GenBank/DDBJ databases">
        <title>WGS assembly of Panicum virgatum.</title>
        <authorList>
            <person name="Lovell J.T."/>
            <person name="Jenkins J."/>
            <person name="Shu S."/>
            <person name="Juenger T.E."/>
            <person name="Schmutz J."/>
        </authorList>
    </citation>
    <scope>NUCLEOTIDE SEQUENCE [LARGE SCALE GENOMIC DNA]</scope>
    <source>
        <strain evidence="2">cv. AP13</strain>
    </source>
</reference>
<gene>
    <name evidence="1" type="ORF">PVAP13_3KG050594</name>
</gene>
<proteinExistence type="predicted"/>
<accession>A0A8T0UK02</accession>
<protein>
    <submittedName>
        <fullName evidence="1">Uncharacterized protein</fullName>
    </submittedName>
</protein>